<keyword evidence="3" id="KW-0378">Hydrolase</keyword>
<evidence type="ECO:0000259" key="1">
    <source>
        <dbReference type="Pfam" id="PF07971"/>
    </source>
</evidence>
<proteinExistence type="predicted"/>
<dbReference type="Gene3D" id="1.20.1050.60">
    <property type="entry name" value="alpha-1,2-mannosidase"/>
    <property type="match status" value="1"/>
</dbReference>
<dbReference type="InterPro" id="IPR050883">
    <property type="entry name" value="PNGase"/>
</dbReference>
<dbReference type="Gene3D" id="1.20.1610.10">
    <property type="entry name" value="alpha-1,2-mannosidases domains"/>
    <property type="match status" value="1"/>
</dbReference>
<dbReference type="GO" id="GO:0016798">
    <property type="term" value="F:hydrolase activity, acting on glycosyl bonds"/>
    <property type="evidence" value="ECO:0007669"/>
    <property type="project" value="UniProtKB-KW"/>
</dbReference>
<dbReference type="SUPFAM" id="SSF48208">
    <property type="entry name" value="Six-hairpin glycosidases"/>
    <property type="match status" value="1"/>
</dbReference>
<dbReference type="EMBL" id="JADCNN020000006">
    <property type="protein sequence ID" value="MBM6995704.1"/>
    <property type="molecule type" value="Genomic_DNA"/>
</dbReference>
<dbReference type="Pfam" id="PF07971">
    <property type="entry name" value="Glyco_hydro_92"/>
    <property type="match status" value="1"/>
</dbReference>
<evidence type="ECO:0000259" key="2">
    <source>
        <dbReference type="Pfam" id="PF17678"/>
    </source>
</evidence>
<name>A0ABS2H864_9BACL</name>
<dbReference type="Pfam" id="PF17678">
    <property type="entry name" value="Glyco_hydro_92N"/>
    <property type="match status" value="1"/>
</dbReference>
<dbReference type="NCBIfam" id="TIGR01180">
    <property type="entry name" value="aman2_put"/>
    <property type="match status" value="1"/>
</dbReference>
<dbReference type="Gene3D" id="2.70.98.10">
    <property type="match status" value="1"/>
</dbReference>
<dbReference type="RefSeq" id="WP_193417194.1">
    <property type="nucleotide sequence ID" value="NZ_JADCNN020000006.1"/>
</dbReference>
<sequence>MNKLKYVNPLQGAASTFSYSSGNTLPLITRPFGMASWSPQTNEASGGWFFHPDHRTFEGLRLTHQPSPWIGDYGHLAVMPQSGPLYLAADRRASSFRPEDRIVKPDYVRYELLRYGIELELTPAIRGACMRLRFKRKEEAARLILAPFNRESRMEILPEKRRIVGFTRGNVGGAPDNFAMYFVIDFDCSIDETQSGVFDGSYTSYEELTRIGERTGAFVGLELPESGTVNVKIGTSFISVEQAIRNLRIEIAAKSFEEIRDEATAEWERYLGRIEVEDEDEEKLRTFYSCLYRTGLFPRIWHEFDEEGRKVHYSPYTGKVHEGPMYSDNGFWDTYRTEYPLLALLAPTILSEILQSWVNVYRESGWMPKWVSPGERSGMPGTLIDAVFADAFVKGIRNFDVELAYEGLRKHALEQAPQPHLGRKGFSDYAALGYLPSDRYHESVNNTLDYIYGDFCIAQMARGLGKQEDYKLLMARARGYSKLFDPTVGFMRPLKEDGSREEPFDPLAWGGAYCEGGPWQCSWAVQHDVLGLAQAAGGRELFKAKLDELMTMAPTFRIGSYPIEIHEMSEMAAVDFGQFAISNQPSFHIPYLYTAIGYPAEAQYWVRRAAEELFSAKPDGFPGDEDNGSMGAWYVFAALGLYPLCPGVPEYVLGSPMFTRATLHLENGNNISLRTEGHQPANRYVKKLLLNGEPISRLYVTHQELTRGAELRFVMSGDPAAKAHYDETDLPYSLSGVARYQ</sequence>
<dbReference type="PANTHER" id="PTHR12143">
    <property type="entry name" value="PEPTIDE N-GLYCANASE PNGASE -RELATED"/>
    <property type="match status" value="1"/>
</dbReference>
<keyword evidence="3" id="KW-0326">Glycosidase</keyword>
<dbReference type="InterPro" id="IPR008928">
    <property type="entry name" value="6-hairpin_glycosidase_sf"/>
</dbReference>
<dbReference type="PANTHER" id="PTHR12143:SF43">
    <property type="entry name" value="PUTATIVE-RELATED"/>
    <property type="match status" value="1"/>
</dbReference>
<dbReference type="InterPro" id="IPR041371">
    <property type="entry name" value="GH92_N"/>
</dbReference>
<dbReference type="InterPro" id="IPR012939">
    <property type="entry name" value="Glyco_hydro_92"/>
</dbReference>
<dbReference type="Proteomes" id="UP001516620">
    <property type="component" value="Unassembled WGS sequence"/>
</dbReference>
<comment type="caution">
    <text evidence="3">The sequence shown here is derived from an EMBL/GenBank/DDBJ whole genome shotgun (WGS) entry which is preliminary data.</text>
</comment>
<protein>
    <submittedName>
        <fullName evidence="3">GH92 family glycosyl hydrolase</fullName>
        <ecNumber evidence="3">3.2.1.-</ecNumber>
    </submittedName>
</protein>
<dbReference type="InterPro" id="IPR005887">
    <property type="entry name" value="GH92_a_mannosidase_put"/>
</dbReference>
<organism evidence="3 4">
    <name type="scientific">Paenibacillus rhizolycopersici</name>
    <dbReference type="NCBI Taxonomy" id="2780073"/>
    <lineage>
        <taxon>Bacteria</taxon>
        <taxon>Bacillati</taxon>
        <taxon>Bacillota</taxon>
        <taxon>Bacilli</taxon>
        <taxon>Bacillales</taxon>
        <taxon>Paenibacillaceae</taxon>
        <taxon>Paenibacillus</taxon>
    </lineage>
</organism>
<dbReference type="Gene3D" id="3.30.2080.10">
    <property type="entry name" value="GH92 mannosidase domain"/>
    <property type="match status" value="1"/>
</dbReference>
<evidence type="ECO:0000313" key="4">
    <source>
        <dbReference type="Proteomes" id="UP001516620"/>
    </source>
</evidence>
<feature type="domain" description="Glycosyl hydrolase family 92" evidence="1">
    <location>
        <begin position="242"/>
        <end position="716"/>
    </location>
</feature>
<dbReference type="InterPro" id="IPR014718">
    <property type="entry name" value="GH-type_carb-bd"/>
</dbReference>
<reference evidence="3 4" key="1">
    <citation type="submission" date="2021-01" db="EMBL/GenBank/DDBJ databases">
        <title>Paenibacillus sp.nov. isolated from the rhizosphere soil of tomato plant.</title>
        <authorList>
            <person name="Thin K.K."/>
            <person name="Zhang X."/>
            <person name="He S."/>
        </authorList>
    </citation>
    <scope>NUCLEOTIDE SEQUENCE [LARGE SCALE GENOMIC DNA]</scope>
    <source>
        <strain evidence="3 4">DXFW5</strain>
    </source>
</reference>
<gene>
    <name evidence="3" type="ORF">IM700_008495</name>
</gene>
<accession>A0ABS2H864</accession>
<dbReference type="EC" id="3.2.1.-" evidence="3"/>
<keyword evidence="4" id="KW-1185">Reference proteome</keyword>
<evidence type="ECO:0000313" key="3">
    <source>
        <dbReference type="EMBL" id="MBM6995704.1"/>
    </source>
</evidence>
<feature type="domain" description="Glycosyl hydrolase family 92 N-terminal" evidence="2">
    <location>
        <begin position="6"/>
        <end position="236"/>
    </location>
</feature>